<dbReference type="SMART" id="SM00834">
    <property type="entry name" value="CxxC_CXXC_SSSS"/>
    <property type="match status" value="1"/>
</dbReference>
<dbReference type="Pfam" id="PF09723">
    <property type="entry name" value="Zn_ribbon_8"/>
    <property type="match status" value="1"/>
</dbReference>
<name>A0A081BWF7_VECG1</name>
<organism evidence="2">
    <name type="scientific">Vecturithrix granuli</name>
    <dbReference type="NCBI Taxonomy" id="1499967"/>
    <lineage>
        <taxon>Bacteria</taxon>
        <taxon>Candidatus Moduliflexota</taxon>
        <taxon>Candidatus Vecturitrichia</taxon>
        <taxon>Candidatus Vecturitrichales</taxon>
        <taxon>Candidatus Vecturitrichaceae</taxon>
        <taxon>Candidatus Vecturithrix</taxon>
    </lineage>
</organism>
<accession>A0A081BWF7</accession>
<dbReference type="AlphaFoldDB" id="A0A081BWF7"/>
<gene>
    <name evidence="2" type="ORF">U27_03625</name>
</gene>
<evidence type="ECO:0000313" key="2">
    <source>
        <dbReference type="EMBL" id="GAK56662.1"/>
    </source>
</evidence>
<dbReference type="Proteomes" id="UP000030661">
    <property type="component" value="Unassembled WGS sequence"/>
</dbReference>
<dbReference type="InterPro" id="IPR013429">
    <property type="entry name" value="Regulatory_FmdB_Zinc_ribbon"/>
</dbReference>
<feature type="domain" description="Putative regulatory protein FmdB zinc ribbon" evidence="1">
    <location>
        <begin position="1"/>
        <end position="45"/>
    </location>
</feature>
<dbReference type="STRING" id="1499967.U27_03625"/>
<reference evidence="2" key="1">
    <citation type="journal article" date="2015" name="PeerJ">
        <title>First genomic representation of candidate bacterial phylum KSB3 points to enhanced environmental sensing as a trigger of wastewater bulking.</title>
        <authorList>
            <person name="Sekiguchi Y."/>
            <person name="Ohashi A."/>
            <person name="Parks D.H."/>
            <person name="Yamauchi T."/>
            <person name="Tyson G.W."/>
            <person name="Hugenholtz P."/>
        </authorList>
    </citation>
    <scope>NUCLEOTIDE SEQUENCE [LARGE SCALE GENOMIC DNA]</scope>
</reference>
<proteinExistence type="predicted"/>
<evidence type="ECO:0000313" key="3">
    <source>
        <dbReference type="Proteomes" id="UP000030661"/>
    </source>
</evidence>
<dbReference type="EMBL" id="DF820465">
    <property type="protein sequence ID" value="GAK56662.1"/>
    <property type="molecule type" value="Genomic_DNA"/>
</dbReference>
<keyword evidence="3" id="KW-1185">Reference proteome</keyword>
<dbReference type="NCBIfam" id="TIGR02605">
    <property type="entry name" value="CxxC_CxxC_SSSS"/>
    <property type="match status" value="1"/>
</dbReference>
<sequence>MPTYEYVCTQCQTKFDVYATLAEKEQGLRPECPKCQSQETRQVFASFAMIGGSKGGTDFTMMPGCGPAAGPGCC</sequence>
<dbReference type="HOGENOM" id="CLU_136025_4_1_0"/>
<protein>
    <recommendedName>
        <fullName evidence="1">Putative regulatory protein FmdB zinc ribbon domain-containing protein</fullName>
    </recommendedName>
</protein>
<evidence type="ECO:0000259" key="1">
    <source>
        <dbReference type="SMART" id="SM00834"/>
    </source>
</evidence>